<dbReference type="AlphaFoldDB" id="A0A0A9XBX3"/>
<accession>A0A0A9XBX3</accession>
<dbReference type="EMBL" id="GBHO01029024">
    <property type="protein sequence ID" value="JAG14580.1"/>
    <property type="molecule type" value="Transcribed_RNA"/>
</dbReference>
<organism evidence="1">
    <name type="scientific">Lygus hesperus</name>
    <name type="common">Western plant bug</name>
    <dbReference type="NCBI Taxonomy" id="30085"/>
    <lineage>
        <taxon>Eukaryota</taxon>
        <taxon>Metazoa</taxon>
        <taxon>Ecdysozoa</taxon>
        <taxon>Arthropoda</taxon>
        <taxon>Hexapoda</taxon>
        <taxon>Insecta</taxon>
        <taxon>Pterygota</taxon>
        <taxon>Neoptera</taxon>
        <taxon>Paraneoptera</taxon>
        <taxon>Hemiptera</taxon>
        <taxon>Heteroptera</taxon>
        <taxon>Panheteroptera</taxon>
        <taxon>Cimicomorpha</taxon>
        <taxon>Miridae</taxon>
        <taxon>Mirini</taxon>
        <taxon>Lygus</taxon>
    </lineage>
</organism>
<proteinExistence type="predicted"/>
<gene>
    <name evidence="1" type="ORF">CM83_26029</name>
</gene>
<evidence type="ECO:0000313" key="1">
    <source>
        <dbReference type="EMBL" id="JAG14580.1"/>
    </source>
</evidence>
<reference evidence="1" key="2">
    <citation type="submission" date="2014-07" db="EMBL/GenBank/DDBJ databases">
        <authorList>
            <person name="Hull J."/>
        </authorList>
    </citation>
    <scope>NUCLEOTIDE SEQUENCE</scope>
</reference>
<feature type="non-terminal residue" evidence="1">
    <location>
        <position position="1"/>
    </location>
</feature>
<name>A0A0A9XBX3_LYGHE</name>
<protein>
    <submittedName>
        <fullName evidence="1">Uncharacterized protein</fullName>
    </submittedName>
</protein>
<reference evidence="1" key="1">
    <citation type="journal article" date="2014" name="PLoS ONE">
        <title>Transcriptome-Based Identification of ABC Transporters in the Western Tarnished Plant Bug Lygus hesperus.</title>
        <authorList>
            <person name="Hull J.J."/>
            <person name="Chaney K."/>
            <person name="Geib S.M."/>
            <person name="Fabrick J.A."/>
            <person name="Brent C.S."/>
            <person name="Walsh D."/>
            <person name="Lavine L.C."/>
        </authorList>
    </citation>
    <scope>NUCLEOTIDE SEQUENCE</scope>
</reference>
<sequence>ASFHETEAREKLKVTERFVCELYGLKNCDSLNEARQLCFERAYCPKKMDAPLVKQFTRFEPWLIPPTQDALLQKIRRSMYISMIWMNATCDPELPNPTMNGWELVESEFRPVWIEKDMAPKTLMDIVIPNECDK</sequence>